<dbReference type="PANTHER" id="PTHR12526:SF623">
    <property type="entry name" value="WABG"/>
    <property type="match status" value="1"/>
</dbReference>
<gene>
    <name evidence="4" type="ORF">COO92_01590</name>
</gene>
<feature type="domain" description="Glycosyl transferase family 1" evidence="2">
    <location>
        <begin position="240"/>
        <end position="408"/>
    </location>
</feature>
<accession>A0A2N3LB85</accession>
<keyword evidence="1" id="KW-1133">Transmembrane helix</keyword>
<proteinExistence type="predicted"/>
<feature type="domain" description="Glycosyltransferase subfamily 4-like N-terminal" evidence="3">
    <location>
        <begin position="60"/>
        <end position="228"/>
    </location>
</feature>
<keyword evidence="5" id="KW-1185">Reference proteome</keyword>
<evidence type="ECO:0008006" key="6">
    <source>
        <dbReference type="Google" id="ProtNLM"/>
    </source>
</evidence>
<protein>
    <recommendedName>
        <fullName evidence="6">Glycosyl transferase family 1 domain-containing protein</fullName>
    </recommendedName>
</protein>
<dbReference type="InterPro" id="IPR001296">
    <property type="entry name" value="Glyco_trans_1"/>
</dbReference>
<evidence type="ECO:0000313" key="5">
    <source>
        <dbReference type="Proteomes" id="UP000233332"/>
    </source>
</evidence>
<evidence type="ECO:0000259" key="3">
    <source>
        <dbReference type="Pfam" id="PF13439"/>
    </source>
</evidence>
<dbReference type="SUPFAM" id="SSF53756">
    <property type="entry name" value="UDP-Glycosyltransferase/glycogen phosphorylase"/>
    <property type="match status" value="1"/>
</dbReference>
<feature type="transmembrane region" description="Helical" evidence="1">
    <location>
        <begin position="116"/>
        <end position="135"/>
    </location>
</feature>
<evidence type="ECO:0000256" key="1">
    <source>
        <dbReference type="SAM" id="Phobius"/>
    </source>
</evidence>
<dbReference type="PANTHER" id="PTHR12526">
    <property type="entry name" value="GLYCOSYLTRANSFERASE"/>
    <property type="match status" value="1"/>
</dbReference>
<name>A0A2N3LB85_9PROT</name>
<dbReference type="Pfam" id="PF13439">
    <property type="entry name" value="Glyco_transf_4"/>
    <property type="match status" value="1"/>
</dbReference>
<dbReference type="EMBL" id="NXGX01000001">
    <property type="protein sequence ID" value="PKR60091.1"/>
    <property type="molecule type" value="Genomic_DNA"/>
</dbReference>
<dbReference type="Pfam" id="PF00534">
    <property type="entry name" value="Glycos_transf_1"/>
    <property type="match status" value="1"/>
</dbReference>
<feature type="transmembrane region" description="Helical" evidence="1">
    <location>
        <begin position="141"/>
        <end position="161"/>
    </location>
</feature>
<dbReference type="Proteomes" id="UP000233332">
    <property type="component" value="Unassembled WGS sequence"/>
</dbReference>
<evidence type="ECO:0000259" key="2">
    <source>
        <dbReference type="Pfam" id="PF00534"/>
    </source>
</evidence>
<keyword evidence="1" id="KW-0472">Membrane</keyword>
<sequence>MTNNARLVKLCFPTVWFPLTQCGLPECRSGYLVCRYVFFGITHMAEPIKITIVIRSLERGGTETHLLRTLPIVASNDFLMSIFCFERPGELSEEMRRCGIKVVTPPVSGWFTHVPLMLKPFTTIWTCVFFFLHLFRRSPDVVHFFLPASYLMLAPISLLHVRSKKIMSRRSMNKYLEKYPKWVRKVEFFLHKKMSVVLANSRAVLKQLEYMENVPAEKLRLVYNGIDETENVSRRDFAVRADLGIKLDAVVLATVANLLPYKGYQDLIEACGFLSKSFPTLPDWQLIVIGNDSVGMKKELENLAVRLGVSQRLHFVGKRTDVNHYLAAVDIGVLVSHEEGFSNAVIEEMSAGLPMIVSDVGGNPEAVVHGETGLVVPAKAPKELAKAIAYLLQNPSVAKEMGLAGKKRVRECFSIEQSAEGYRSVYRSLGHSKMM</sequence>
<comment type="caution">
    <text evidence="4">The sequence shown here is derived from an EMBL/GenBank/DDBJ whole genome shotgun (WGS) entry which is preliminary data.</text>
</comment>
<evidence type="ECO:0000313" key="4">
    <source>
        <dbReference type="EMBL" id="PKR60091.1"/>
    </source>
</evidence>
<dbReference type="InterPro" id="IPR028098">
    <property type="entry name" value="Glyco_trans_4-like_N"/>
</dbReference>
<organism evidence="4 5">
    <name type="scientific">Thalassospira lohafexi</name>
    <dbReference type="NCBI Taxonomy" id="744227"/>
    <lineage>
        <taxon>Bacteria</taxon>
        <taxon>Pseudomonadati</taxon>
        <taxon>Pseudomonadota</taxon>
        <taxon>Alphaproteobacteria</taxon>
        <taxon>Rhodospirillales</taxon>
        <taxon>Thalassospiraceae</taxon>
        <taxon>Thalassospira</taxon>
    </lineage>
</organism>
<keyword evidence="1" id="KW-0812">Transmembrane</keyword>
<dbReference type="AlphaFoldDB" id="A0A2N3LB85"/>
<dbReference type="Gene3D" id="3.40.50.2000">
    <property type="entry name" value="Glycogen Phosphorylase B"/>
    <property type="match status" value="2"/>
</dbReference>
<dbReference type="GO" id="GO:0016757">
    <property type="term" value="F:glycosyltransferase activity"/>
    <property type="evidence" value="ECO:0007669"/>
    <property type="project" value="InterPro"/>
</dbReference>
<reference evidence="4 5" key="1">
    <citation type="submission" date="2017-09" db="EMBL/GenBank/DDBJ databases">
        <title>Biodiversity and function of Thalassospira species in the particle-attached aromatic-hydrocarbon-degrading consortia from the surface seawater of the China South Sea.</title>
        <authorList>
            <person name="Dong C."/>
            <person name="Lai Q."/>
            <person name="Shao Z."/>
        </authorList>
    </citation>
    <scope>NUCLEOTIDE SEQUENCE [LARGE SCALE GENOMIC DNA]</scope>
    <source>
        <strain evidence="4 5">139Z-12</strain>
    </source>
</reference>